<proteinExistence type="predicted"/>
<evidence type="ECO:0000313" key="2">
    <source>
        <dbReference type="Proteomes" id="UP001153269"/>
    </source>
</evidence>
<name>A0A9N7YX61_PLEPL</name>
<sequence length="142" mass="16039">MSPVGKSGPAYVGCVYLYLTLIAQKDRRGRSCFLRTEPSSFAPTVLLFKVAVSCRQHLVMGNNVSGISTLQRGQQQGFQRLRNSQKASSCAVVLKNSSRFRLQEARARCFLCCRVEDYKERYQQEMMTDWDKDQTTSPAAAQ</sequence>
<protein>
    <submittedName>
        <fullName evidence="1">Uncharacterized protein</fullName>
    </submittedName>
</protein>
<gene>
    <name evidence="1" type="ORF">PLEPLA_LOCUS29498</name>
</gene>
<dbReference type="AlphaFoldDB" id="A0A9N7YX61"/>
<dbReference type="Proteomes" id="UP001153269">
    <property type="component" value="Unassembled WGS sequence"/>
</dbReference>
<evidence type="ECO:0000313" key="1">
    <source>
        <dbReference type="EMBL" id="CAB1441765.1"/>
    </source>
</evidence>
<keyword evidence="2" id="KW-1185">Reference proteome</keyword>
<accession>A0A9N7YX61</accession>
<reference evidence="1" key="1">
    <citation type="submission" date="2020-03" db="EMBL/GenBank/DDBJ databases">
        <authorList>
            <person name="Weist P."/>
        </authorList>
    </citation>
    <scope>NUCLEOTIDE SEQUENCE</scope>
</reference>
<dbReference type="EMBL" id="CADEAL010002702">
    <property type="protein sequence ID" value="CAB1441765.1"/>
    <property type="molecule type" value="Genomic_DNA"/>
</dbReference>
<comment type="caution">
    <text evidence="1">The sequence shown here is derived from an EMBL/GenBank/DDBJ whole genome shotgun (WGS) entry which is preliminary data.</text>
</comment>
<organism evidence="1 2">
    <name type="scientific">Pleuronectes platessa</name>
    <name type="common">European plaice</name>
    <dbReference type="NCBI Taxonomy" id="8262"/>
    <lineage>
        <taxon>Eukaryota</taxon>
        <taxon>Metazoa</taxon>
        <taxon>Chordata</taxon>
        <taxon>Craniata</taxon>
        <taxon>Vertebrata</taxon>
        <taxon>Euteleostomi</taxon>
        <taxon>Actinopterygii</taxon>
        <taxon>Neopterygii</taxon>
        <taxon>Teleostei</taxon>
        <taxon>Neoteleostei</taxon>
        <taxon>Acanthomorphata</taxon>
        <taxon>Carangaria</taxon>
        <taxon>Pleuronectiformes</taxon>
        <taxon>Pleuronectoidei</taxon>
        <taxon>Pleuronectidae</taxon>
        <taxon>Pleuronectes</taxon>
    </lineage>
</organism>